<dbReference type="EMBL" id="GGEC01077571">
    <property type="protein sequence ID" value="MBX58055.1"/>
    <property type="molecule type" value="Transcribed_RNA"/>
</dbReference>
<reference evidence="1" key="1">
    <citation type="submission" date="2018-02" db="EMBL/GenBank/DDBJ databases">
        <title>Rhizophora mucronata_Transcriptome.</title>
        <authorList>
            <person name="Meera S.P."/>
            <person name="Sreeshan A."/>
            <person name="Augustine A."/>
        </authorList>
    </citation>
    <scope>NUCLEOTIDE SEQUENCE</scope>
    <source>
        <tissue evidence="1">Leaf</tissue>
    </source>
</reference>
<dbReference type="AlphaFoldDB" id="A0A2P2PTM3"/>
<accession>A0A2P2PTM3</accession>
<organism evidence="1">
    <name type="scientific">Rhizophora mucronata</name>
    <name type="common">Asiatic mangrove</name>
    <dbReference type="NCBI Taxonomy" id="61149"/>
    <lineage>
        <taxon>Eukaryota</taxon>
        <taxon>Viridiplantae</taxon>
        <taxon>Streptophyta</taxon>
        <taxon>Embryophyta</taxon>
        <taxon>Tracheophyta</taxon>
        <taxon>Spermatophyta</taxon>
        <taxon>Magnoliopsida</taxon>
        <taxon>eudicotyledons</taxon>
        <taxon>Gunneridae</taxon>
        <taxon>Pentapetalae</taxon>
        <taxon>rosids</taxon>
        <taxon>fabids</taxon>
        <taxon>Malpighiales</taxon>
        <taxon>Rhizophoraceae</taxon>
        <taxon>Rhizophora</taxon>
    </lineage>
</organism>
<sequence length="21" mass="2612">MYNKLMSLSFQDFFPSLGWHY</sequence>
<evidence type="ECO:0000313" key="1">
    <source>
        <dbReference type="EMBL" id="MBX58055.1"/>
    </source>
</evidence>
<name>A0A2P2PTM3_RHIMU</name>
<proteinExistence type="predicted"/>
<protein>
    <submittedName>
        <fullName evidence="1">Uncharacterized protein</fullName>
    </submittedName>
</protein>